<evidence type="ECO:0000256" key="7">
    <source>
        <dbReference type="ARBA" id="ARBA00022777"/>
    </source>
</evidence>
<sequence length="141" mass="14804">MIGMIVTGHGSYATGITSGLKLLAGEPENYEPVDFLEDDSLEILTGKLAEAAKRLSQCTGILIYADLTGGSPFNVSVRLKMERPGKIAVIGGANLPAVLEGYMARGSMESVSEIAAESLTAGKNAMVQFEESAVAEGDYEE</sequence>
<evidence type="ECO:0000313" key="10">
    <source>
        <dbReference type="Proteomes" id="UP000198970"/>
    </source>
</evidence>
<dbReference type="EMBL" id="LT630003">
    <property type="protein sequence ID" value="SET74983.1"/>
    <property type="molecule type" value="Genomic_DNA"/>
</dbReference>
<dbReference type="PANTHER" id="PTHR33799">
    <property type="entry name" value="PTS PERMEASE-RELATED-RELATED"/>
    <property type="match status" value="1"/>
</dbReference>
<dbReference type="CDD" id="cd00006">
    <property type="entry name" value="PTS_IIA_man"/>
    <property type="match status" value="1"/>
</dbReference>
<dbReference type="Gene3D" id="3.40.50.510">
    <property type="entry name" value="Phosphotransferase system, mannose-type IIA component"/>
    <property type="match status" value="1"/>
</dbReference>
<evidence type="ECO:0000256" key="2">
    <source>
        <dbReference type="ARBA" id="ARBA00022448"/>
    </source>
</evidence>
<organism evidence="9 10">
    <name type="scientific">Lacrimispora sphenoides JCM 1415</name>
    <dbReference type="NCBI Taxonomy" id="1297793"/>
    <lineage>
        <taxon>Bacteria</taxon>
        <taxon>Bacillati</taxon>
        <taxon>Bacillota</taxon>
        <taxon>Clostridia</taxon>
        <taxon>Lachnospirales</taxon>
        <taxon>Lachnospiraceae</taxon>
        <taxon>Lacrimispora</taxon>
    </lineage>
</organism>
<keyword evidence="10" id="KW-1185">Reference proteome</keyword>
<keyword evidence="2" id="KW-0813">Transport</keyword>
<evidence type="ECO:0000256" key="6">
    <source>
        <dbReference type="ARBA" id="ARBA00022683"/>
    </source>
</evidence>
<keyword evidence="6" id="KW-0598">Phosphotransferase system</keyword>
<dbReference type="InterPro" id="IPR033887">
    <property type="entry name" value="PTS_IIA_man"/>
</dbReference>
<evidence type="ECO:0000259" key="8">
    <source>
        <dbReference type="PROSITE" id="PS51096"/>
    </source>
</evidence>
<evidence type="ECO:0000256" key="1">
    <source>
        <dbReference type="ARBA" id="ARBA00004496"/>
    </source>
</evidence>
<dbReference type="Pfam" id="PF03610">
    <property type="entry name" value="EIIA-man"/>
    <property type="match status" value="1"/>
</dbReference>
<accession>A0ABY1C6Q1</accession>
<name>A0ABY1C6Q1_9FIRM</name>
<evidence type="ECO:0000313" key="9">
    <source>
        <dbReference type="EMBL" id="SET74983.1"/>
    </source>
</evidence>
<dbReference type="SUPFAM" id="SSF53062">
    <property type="entry name" value="PTS system fructose IIA component-like"/>
    <property type="match status" value="1"/>
</dbReference>
<feature type="domain" description="PTS EIIA type-4" evidence="8">
    <location>
        <begin position="1"/>
        <end position="126"/>
    </location>
</feature>
<dbReference type="RefSeq" id="WP_054790726.1">
    <property type="nucleotide sequence ID" value="NZ_LT630003.1"/>
</dbReference>
<gene>
    <name evidence="9" type="ORF">SAMN02745906_1616</name>
</gene>
<keyword evidence="7" id="KW-0418">Kinase</keyword>
<keyword evidence="3" id="KW-0963">Cytoplasm</keyword>
<protein>
    <submittedName>
        <fullName evidence="9">PTS system, N-acetylgalactosamine-specific IIA component</fullName>
    </submittedName>
</protein>
<dbReference type="InterPro" id="IPR051471">
    <property type="entry name" value="Bacterial_PTS_sugar_comp"/>
</dbReference>
<evidence type="ECO:0000256" key="5">
    <source>
        <dbReference type="ARBA" id="ARBA00022679"/>
    </source>
</evidence>
<proteinExistence type="predicted"/>
<dbReference type="InterPro" id="IPR036662">
    <property type="entry name" value="PTS_EIIA_man-typ_sf"/>
</dbReference>
<evidence type="ECO:0000256" key="3">
    <source>
        <dbReference type="ARBA" id="ARBA00022490"/>
    </source>
</evidence>
<dbReference type="Proteomes" id="UP000198970">
    <property type="component" value="Chromosome I"/>
</dbReference>
<keyword evidence="5" id="KW-0808">Transferase</keyword>
<evidence type="ECO:0000256" key="4">
    <source>
        <dbReference type="ARBA" id="ARBA00022597"/>
    </source>
</evidence>
<dbReference type="PROSITE" id="PS51096">
    <property type="entry name" value="PTS_EIIA_TYPE_4"/>
    <property type="match status" value="1"/>
</dbReference>
<dbReference type="PANTHER" id="PTHR33799:SF1">
    <property type="entry name" value="PTS SYSTEM MANNOSE-SPECIFIC EIIAB COMPONENT-RELATED"/>
    <property type="match status" value="1"/>
</dbReference>
<reference evidence="9 10" key="1">
    <citation type="submission" date="2016-10" db="EMBL/GenBank/DDBJ databases">
        <authorList>
            <person name="Varghese N."/>
            <person name="Submissions S."/>
        </authorList>
    </citation>
    <scope>NUCLEOTIDE SEQUENCE [LARGE SCALE GENOMIC DNA]</scope>
    <source>
        <strain evidence="9 10">ATCC 19403</strain>
    </source>
</reference>
<keyword evidence="4" id="KW-0762">Sugar transport</keyword>
<comment type="subcellular location">
    <subcellularLocation>
        <location evidence="1">Cytoplasm</location>
    </subcellularLocation>
</comment>
<dbReference type="InterPro" id="IPR004701">
    <property type="entry name" value="PTS_EIIA_man-typ"/>
</dbReference>